<reference evidence="5 6" key="1">
    <citation type="submission" date="2020-11" db="EMBL/GenBank/DDBJ databases">
        <authorList>
            <person name="Wallbank WR R."/>
            <person name="Pardo Diaz C."/>
            <person name="Kozak K."/>
            <person name="Martin S."/>
            <person name="Jiggins C."/>
            <person name="Moest M."/>
            <person name="Warren A I."/>
            <person name="Generalovic N T."/>
            <person name="Byers J.R.P. K."/>
            <person name="Montejo-Kovacevich G."/>
            <person name="Yen C E."/>
        </authorList>
    </citation>
    <scope>NUCLEOTIDE SEQUENCE [LARGE SCALE GENOMIC DNA]</scope>
</reference>
<dbReference type="OMA" id="DTMIQDS"/>
<dbReference type="SUPFAM" id="SSF47923">
    <property type="entry name" value="Ypt/Rab-GAP domain of gyp1p"/>
    <property type="match status" value="2"/>
</dbReference>
<dbReference type="GO" id="GO:0031267">
    <property type="term" value="F:small GTPase binding"/>
    <property type="evidence" value="ECO:0007669"/>
    <property type="project" value="TreeGrafter"/>
</dbReference>
<sequence length="329" mass="38751">MANSKFSDVDEYGFQRPEDFDYLVYEKFMSSYLKVLTERQIRWETLKRKNTDFSKLTRTLKRYIRKGIPTSYRTEVWMKVSGAYQNQQQSPDLYSNLLRAQFDRDTVEAIKIDLPRTFPDNIHFETKKRQLFNVLIAYAHHNRDVGYCQGLNYIAGLLLIVTQKEEPTFWLLKMIVEKIVPSYHTKRMTNLIRDLAVLKELIKLKVPEVNNHIENLGLPYTVIASKWFVCLFAEVLPTETVLRIWDCVFAEGYKILFRVGITLIVAHRNVILQADDISVLAELFRNEIIKGEIATDCHNFMKNIFKVPGNLKRRDLERLRLICIDRTNC</sequence>
<dbReference type="Proteomes" id="UP000594454">
    <property type="component" value="Chromosome 6"/>
</dbReference>
<comment type="function">
    <text evidence="2">May act as a GTPase-activating protein for Rab family protein(s).</text>
</comment>
<dbReference type="Gene3D" id="1.10.10.750">
    <property type="entry name" value="Ypt/Rab-GAP domain of gyp1p, domain 1"/>
    <property type="match status" value="1"/>
</dbReference>
<proteinExistence type="predicted"/>
<evidence type="ECO:0000256" key="1">
    <source>
        <dbReference type="ARBA" id="ARBA00022468"/>
    </source>
</evidence>
<keyword evidence="6" id="KW-1185">Reference proteome</keyword>
<dbReference type="EMBL" id="LR899014">
    <property type="protein sequence ID" value="CAD7092754.1"/>
    <property type="molecule type" value="Genomic_DNA"/>
</dbReference>
<keyword evidence="1" id="KW-0343">GTPase activation</keyword>
<evidence type="ECO:0000313" key="5">
    <source>
        <dbReference type="EMBL" id="CAD7092754.1"/>
    </source>
</evidence>
<evidence type="ECO:0000259" key="4">
    <source>
        <dbReference type="PROSITE" id="PS50086"/>
    </source>
</evidence>
<dbReference type="SMART" id="SM00164">
    <property type="entry name" value="TBC"/>
    <property type="match status" value="1"/>
</dbReference>
<dbReference type="FunFam" id="1.10.8.270:FF:000016">
    <property type="entry name" value="TBC1 domain family member 2A"/>
    <property type="match status" value="1"/>
</dbReference>
<dbReference type="FunCoup" id="A0A7R8Z0M1">
    <property type="interactions" value="146"/>
</dbReference>
<feature type="domain" description="Rab-GAP TBC" evidence="4">
    <location>
        <begin position="67"/>
        <end position="252"/>
    </location>
</feature>
<dbReference type="FunFam" id="1.10.472.80:FF:000029">
    <property type="entry name" value="Growth hormone-regulated TBC protein 1"/>
    <property type="match status" value="1"/>
</dbReference>
<dbReference type="InParanoid" id="A0A7R8Z0M1"/>
<dbReference type="Gene3D" id="1.10.8.270">
    <property type="entry name" value="putative rabgap domain of human tbc1 domain family member 14 like domains"/>
    <property type="match status" value="1"/>
</dbReference>
<evidence type="ECO:0000313" key="6">
    <source>
        <dbReference type="Proteomes" id="UP000594454"/>
    </source>
</evidence>
<dbReference type="PANTHER" id="PTHR47219">
    <property type="entry name" value="RAB GTPASE-ACTIVATING PROTEIN 1-LIKE"/>
    <property type="match status" value="1"/>
</dbReference>
<dbReference type="InterPro" id="IPR035969">
    <property type="entry name" value="Rab-GAP_TBC_sf"/>
</dbReference>
<accession>A0A7R8Z0M1</accession>
<dbReference type="InterPro" id="IPR000195">
    <property type="entry name" value="Rab-GAP-TBC_dom"/>
</dbReference>
<gene>
    <name evidence="5" type="ORF">HERILL_LOCUS15091</name>
</gene>
<protein>
    <recommendedName>
        <fullName evidence="3">Growth hormone-regulated TBC protein 1</fullName>
    </recommendedName>
</protein>
<dbReference type="OrthoDB" id="294251at2759"/>
<organism evidence="5 6">
    <name type="scientific">Hermetia illucens</name>
    <name type="common">Black soldier fly</name>
    <dbReference type="NCBI Taxonomy" id="343691"/>
    <lineage>
        <taxon>Eukaryota</taxon>
        <taxon>Metazoa</taxon>
        <taxon>Ecdysozoa</taxon>
        <taxon>Arthropoda</taxon>
        <taxon>Hexapoda</taxon>
        <taxon>Insecta</taxon>
        <taxon>Pterygota</taxon>
        <taxon>Neoptera</taxon>
        <taxon>Endopterygota</taxon>
        <taxon>Diptera</taxon>
        <taxon>Brachycera</taxon>
        <taxon>Stratiomyomorpha</taxon>
        <taxon>Stratiomyidae</taxon>
        <taxon>Hermetiinae</taxon>
        <taxon>Hermetia</taxon>
    </lineage>
</organism>
<evidence type="ECO:0000256" key="2">
    <source>
        <dbReference type="ARBA" id="ARBA00043879"/>
    </source>
</evidence>
<dbReference type="PANTHER" id="PTHR47219:SF10">
    <property type="entry name" value="GROWTH HORMONE-REGULATED TBC PROTEIN 1"/>
    <property type="match status" value="1"/>
</dbReference>
<evidence type="ECO:0000256" key="3">
    <source>
        <dbReference type="ARBA" id="ARBA00070878"/>
    </source>
</evidence>
<dbReference type="InterPro" id="IPR050302">
    <property type="entry name" value="Rab_GAP_TBC_domain"/>
</dbReference>
<dbReference type="Gene3D" id="1.10.472.80">
    <property type="entry name" value="Ypt/Rab-GAP domain of gyp1p, domain 3"/>
    <property type="match status" value="1"/>
</dbReference>
<name>A0A7R8Z0M1_HERIL</name>
<dbReference type="AlphaFoldDB" id="A0A7R8Z0M1"/>
<dbReference type="Pfam" id="PF00566">
    <property type="entry name" value="RabGAP-TBC"/>
    <property type="match status" value="1"/>
</dbReference>
<dbReference type="PROSITE" id="PS50086">
    <property type="entry name" value="TBC_RABGAP"/>
    <property type="match status" value="1"/>
</dbReference>
<dbReference type="GO" id="GO:0005096">
    <property type="term" value="F:GTPase activator activity"/>
    <property type="evidence" value="ECO:0007669"/>
    <property type="project" value="UniProtKB-KW"/>
</dbReference>